<dbReference type="Proteomes" id="UP000664698">
    <property type="component" value="Unassembled WGS sequence"/>
</dbReference>
<dbReference type="RefSeq" id="WP_206568901.1">
    <property type="nucleotide sequence ID" value="NZ_JAFKCW010000002.1"/>
</dbReference>
<feature type="transmembrane region" description="Helical" evidence="1">
    <location>
        <begin position="37"/>
        <end position="53"/>
    </location>
</feature>
<comment type="caution">
    <text evidence="2">The sequence shown here is derived from an EMBL/GenBank/DDBJ whole genome shotgun (WGS) entry which is preliminary data.</text>
</comment>
<keyword evidence="3" id="KW-1185">Reference proteome</keyword>
<sequence>MIILLKLLCAHFLGDFVLQPKSWVADKEQRKAKSSKLYLHLLLHGLLAWLVLWNLGYWFLALAVALIHGVIDLAKLYAQKPDSKARWFLIDQGMHLASLLLLWQIWFGPALMGYLAWLENPEIWLYATALIFLTAVSGIVVQVMLSTWSRALEDGSGESLSNAGRYIGILERLFVFTFVVTGNWAAIGFLLAAKSVFRFGDLKESKDRKLTEYILIGTLLSFGIALGTGMLVLRISSYF</sequence>
<dbReference type="Pfam" id="PF11750">
    <property type="entry name" value="DUF3307"/>
    <property type="match status" value="1"/>
</dbReference>
<feature type="transmembrane region" description="Helical" evidence="1">
    <location>
        <begin position="173"/>
        <end position="193"/>
    </location>
</feature>
<protein>
    <submittedName>
        <fullName evidence="2">DUF3307 domain-containing protein</fullName>
    </submittedName>
</protein>
<feature type="transmembrane region" description="Helical" evidence="1">
    <location>
        <begin position="99"/>
        <end position="117"/>
    </location>
</feature>
<name>A0ABS3BRM1_9BACT</name>
<evidence type="ECO:0000313" key="3">
    <source>
        <dbReference type="Proteomes" id="UP000664698"/>
    </source>
</evidence>
<feature type="transmembrane region" description="Helical" evidence="1">
    <location>
        <begin position="123"/>
        <end position="145"/>
    </location>
</feature>
<keyword evidence="1" id="KW-0472">Membrane</keyword>
<evidence type="ECO:0000256" key="1">
    <source>
        <dbReference type="SAM" id="Phobius"/>
    </source>
</evidence>
<keyword evidence="1" id="KW-0812">Transmembrane</keyword>
<proteinExistence type="predicted"/>
<keyword evidence="1" id="KW-1133">Transmembrane helix</keyword>
<reference evidence="2 3" key="1">
    <citation type="submission" date="2021-03" db="EMBL/GenBank/DDBJ databases">
        <title>novel species isolated from a fishpond in China.</title>
        <authorList>
            <person name="Lu H."/>
            <person name="Cai Z."/>
        </authorList>
    </citation>
    <scope>NUCLEOTIDE SEQUENCE [LARGE SCALE GENOMIC DNA]</scope>
    <source>
        <strain evidence="2 3">JCM 31546</strain>
    </source>
</reference>
<dbReference type="InterPro" id="IPR021737">
    <property type="entry name" value="Phage_phiKZ_Orf197"/>
</dbReference>
<accession>A0ABS3BRM1</accession>
<evidence type="ECO:0000313" key="2">
    <source>
        <dbReference type="EMBL" id="MBN7800916.1"/>
    </source>
</evidence>
<organism evidence="2 3">
    <name type="scientific">Algoriphagus aestuariicola</name>
    <dbReference type="NCBI Taxonomy" id="1852016"/>
    <lineage>
        <taxon>Bacteria</taxon>
        <taxon>Pseudomonadati</taxon>
        <taxon>Bacteroidota</taxon>
        <taxon>Cytophagia</taxon>
        <taxon>Cytophagales</taxon>
        <taxon>Cyclobacteriaceae</taxon>
        <taxon>Algoriphagus</taxon>
    </lineage>
</organism>
<dbReference type="EMBL" id="JAFKCW010000002">
    <property type="protein sequence ID" value="MBN7800916.1"/>
    <property type="molecule type" value="Genomic_DNA"/>
</dbReference>
<gene>
    <name evidence="2" type="ORF">J0A67_08595</name>
</gene>
<feature type="transmembrane region" description="Helical" evidence="1">
    <location>
        <begin position="213"/>
        <end position="233"/>
    </location>
</feature>